<dbReference type="Pfam" id="PF12224">
    <property type="entry name" value="Amidoligase_2"/>
    <property type="match status" value="1"/>
</dbReference>
<keyword evidence="3" id="KW-1185">Reference proteome</keyword>
<reference evidence="2" key="1">
    <citation type="journal article" date="2023" name="Mol. Phylogenet. Evol.">
        <title>Genome-scale phylogeny and comparative genomics of the fungal order Sordariales.</title>
        <authorList>
            <person name="Hensen N."/>
            <person name="Bonometti L."/>
            <person name="Westerberg I."/>
            <person name="Brannstrom I.O."/>
            <person name="Guillou S."/>
            <person name="Cros-Aarteil S."/>
            <person name="Calhoun S."/>
            <person name="Haridas S."/>
            <person name="Kuo A."/>
            <person name="Mondo S."/>
            <person name="Pangilinan J."/>
            <person name="Riley R."/>
            <person name="LaButti K."/>
            <person name="Andreopoulos B."/>
            <person name="Lipzen A."/>
            <person name="Chen C."/>
            <person name="Yan M."/>
            <person name="Daum C."/>
            <person name="Ng V."/>
            <person name="Clum A."/>
            <person name="Steindorff A."/>
            <person name="Ohm R.A."/>
            <person name="Martin F."/>
            <person name="Silar P."/>
            <person name="Natvig D.O."/>
            <person name="Lalanne C."/>
            <person name="Gautier V."/>
            <person name="Ament-Velasquez S.L."/>
            <person name="Kruys A."/>
            <person name="Hutchinson M.I."/>
            <person name="Powell A.J."/>
            <person name="Barry K."/>
            <person name="Miller A.N."/>
            <person name="Grigoriev I.V."/>
            <person name="Debuchy R."/>
            <person name="Gladieux P."/>
            <person name="Hiltunen Thoren M."/>
            <person name="Johannesson H."/>
        </authorList>
    </citation>
    <scope>NUCLEOTIDE SEQUENCE</scope>
    <source>
        <strain evidence="2">CBS 141.50</strain>
    </source>
</reference>
<gene>
    <name evidence="2" type="ORF">C8A04DRAFT_11534</name>
</gene>
<dbReference type="InterPro" id="IPR022025">
    <property type="entry name" value="Amidoligase_2"/>
</dbReference>
<feature type="compositionally biased region" description="Low complexity" evidence="1">
    <location>
        <begin position="19"/>
        <end position="43"/>
    </location>
</feature>
<evidence type="ECO:0000313" key="3">
    <source>
        <dbReference type="Proteomes" id="UP001302676"/>
    </source>
</evidence>
<sequence length="409" mass="46335">MPHVTYDLPVPTRRSTVLRRPVNRSSSRSKSSSSRSSSSNGSISPPPPPVDAPGFLFCVELGLVVRSRKHNHKTIHDLEAELSRRFRQAGIGHMLASKHPLHGYGWDDRSWVIATEPCIRSRPSDYRFGMKFVSPFMSFIESGDSWQQRLDTVMAMLNENFELTTSHQCFTHIHIAPVAGYWEFDQVQGLAKSALYFERCLDELVPPYRRNSIWAKSIRNNHYFGSLSMIKAFDRVDTSPPSFLTLPAMMNWCSKSSPTGEALGRGRYKDFAHNTFRWNFQNIDPVDGRGTVEFRQPPGCTTIGELVGWVQLIGCLARLSCGHDIDPAAAPKLKSLGKWLMYETKFSNVPNTHCLKALLKQATPVTSVPGVMPGADPEEITIEEDQRLKWEANNRNLVMEQYRTLMLIY</sequence>
<name>A0AAN6V470_9PEZI</name>
<dbReference type="PANTHER" id="PTHR36847:SF1">
    <property type="entry name" value="AMIDOLIGASE ENZYME"/>
    <property type="match status" value="1"/>
</dbReference>
<proteinExistence type="predicted"/>
<dbReference type="Proteomes" id="UP001302676">
    <property type="component" value="Unassembled WGS sequence"/>
</dbReference>
<dbReference type="RefSeq" id="XP_062637820.1">
    <property type="nucleotide sequence ID" value="XM_062777006.1"/>
</dbReference>
<evidence type="ECO:0000256" key="1">
    <source>
        <dbReference type="SAM" id="MobiDB-lite"/>
    </source>
</evidence>
<dbReference type="PANTHER" id="PTHR36847">
    <property type="entry name" value="AMIDOLIGASE ENZYME"/>
    <property type="match status" value="1"/>
</dbReference>
<dbReference type="EMBL" id="MU853577">
    <property type="protein sequence ID" value="KAK4144449.1"/>
    <property type="molecule type" value="Genomic_DNA"/>
</dbReference>
<organism evidence="2 3">
    <name type="scientific">Dichotomopilus funicola</name>
    <dbReference type="NCBI Taxonomy" id="1934379"/>
    <lineage>
        <taxon>Eukaryota</taxon>
        <taxon>Fungi</taxon>
        <taxon>Dikarya</taxon>
        <taxon>Ascomycota</taxon>
        <taxon>Pezizomycotina</taxon>
        <taxon>Sordariomycetes</taxon>
        <taxon>Sordariomycetidae</taxon>
        <taxon>Sordariales</taxon>
        <taxon>Chaetomiaceae</taxon>
        <taxon>Dichotomopilus</taxon>
    </lineage>
</organism>
<accession>A0AAN6V470</accession>
<evidence type="ECO:0000313" key="2">
    <source>
        <dbReference type="EMBL" id="KAK4144449.1"/>
    </source>
</evidence>
<reference evidence="2" key="2">
    <citation type="submission" date="2023-05" db="EMBL/GenBank/DDBJ databases">
        <authorList>
            <consortium name="Lawrence Berkeley National Laboratory"/>
            <person name="Steindorff A."/>
            <person name="Hensen N."/>
            <person name="Bonometti L."/>
            <person name="Westerberg I."/>
            <person name="Brannstrom I.O."/>
            <person name="Guillou S."/>
            <person name="Cros-Aarteil S."/>
            <person name="Calhoun S."/>
            <person name="Haridas S."/>
            <person name="Kuo A."/>
            <person name="Mondo S."/>
            <person name="Pangilinan J."/>
            <person name="Riley R."/>
            <person name="Labutti K."/>
            <person name="Andreopoulos B."/>
            <person name="Lipzen A."/>
            <person name="Chen C."/>
            <person name="Yanf M."/>
            <person name="Daum C."/>
            <person name="Ng V."/>
            <person name="Clum A."/>
            <person name="Ohm R."/>
            <person name="Martin F."/>
            <person name="Silar P."/>
            <person name="Natvig D."/>
            <person name="Lalanne C."/>
            <person name="Gautier V."/>
            <person name="Ament-Velasquez S.L."/>
            <person name="Kruys A."/>
            <person name="Hutchinson M.I."/>
            <person name="Powell A.J."/>
            <person name="Barry K."/>
            <person name="Miller A.N."/>
            <person name="Grigoriev I.V."/>
            <person name="Debuchy R."/>
            <person name="Gladieux P."/>
            <person name="Thoren M.H."/>
            <person name="Johannesson H."/>
        </authorList>
    </citation>
    <scope>NUCLEOTIDE SEQUENCE</scope>
    <source>
        <strain evidence="2">CBS 141.50</strain>
    </source>
</reference>
<protein>
    <submittedName>
        <fullName evidence="2">Uncharacterized protein</fullName>
    </submittedName>
</protein>
<comment type="caution">
    <text evidence="2">The sequence shown here is derived from an EMBL/GenBank/DDBJ whole genome shotgun (WGS) entry which is preliminary data.</text>
</comment>
<dbReference type="AlphaFoldDB" id="A0AAN6V470"/>
<dbReference type="GeneID" id="87813619"/>
<feature type="region of interest" description="Disordered" evidence="1">
    <location>
        <begin position="1"/>
        <end position="48"/>
    </location>
</feature>